<evidence type="ECO:0000256" key="4">
    <source>
        <dbReference type="ARBA" id="ARBA00022692"/>
    </source>
</evidence>
<dbReference type="PROSITE" id="PS51371">
    <property type="entry name" value="CBS"/>
    <property type="match status" value="1"/>
</dbReference>
<dbReference type="Pfam" id="PF03471">
    <property type="entry name" value="CorC_HlyC"/>
    <property type="match status" value="1"/>
</dbReference>
<gene>
    <name evidence="9" type="ORF">C4900_05265</name>
</gene>
<dbReference type="SUPFAM" id="SSF56176">
    <property type="entry name" value="FAD-binding/transporter-associated domain-like"/>
    <property type="match status" value="1"/>
</dbReference>
<dbReference type="InterPro" id="IPR016169">
    <property type="entry name" value="FAD-bd_PCMH_sub2"/>
</dbReference>
<dbReference type="InterPro" id="IPR044751">
    <property type="entry name" value="Ion_transp-like_CBS"/>
</dbReference>
<dbReference type="Pfam" id="PF01595">
    <property type="entry name" value="CNNM"/>
    <property type="match status" value="1"/>
</dbReference>
<dbReference type="InterPro" id="IPR036318">
    <property type="entry name" value="FAD-bd_PCMH-like_sf"/>
</dbReference>
<dbReference type="Gene3D" id="3.30.465.10">
    <property type="match status" value="1"/>
</dbReference>
<comment type="subcellular location">
    <subcellularLocation>
        <location evidence="1">Cell membrane</location>
        <topology evidence="1">Multi-pass membrane protein</topology>
    </subcellularLocation>
</comment>
<dbReference type="Proteomes" id="UP000253250">
    <property type="component" value="Unassembled WGS sequence"/>
</dbReference>
<dbReference type="InterPro" id="IPR002550">
    <property type="entry name" value="CNNM"/>
</dbReference>
<evidence type="ECO:0000256" key="3">
    <source>
        <dbReference type="ARBA" id="ARBA00022475"/>
    </source>
</evidence>
<evidence type="ECO:0000256" key="7">
    <source>
        <dbReference type="ARBA" id="ARBA00023122"/>
    </source>
</evidence>
<reference evidence="9 10" key="1">
    <citation type="submission" date="2018-02" db="EMBL/GenBank/DDBJ databases">
        <title>Insights into the biology of acidophilic members of the Acidiferrobacteraceae family derived from comparative genomic analyses.</title>
        <authorList>
            <person name="Issotta F."/>
            <person name="Thyssen C."/>
            <person name="Mena C."/>
            <person name="Moya A."/>
            <person name="Bellenberg S."/>
            <person name="Sproer C."/>
            <person name="Covarrubias P.C."/>
            <person name="Sand W."/>
            <person name="Quatrini R."/>
            <person name="Vera M."/>
        </authorList>
    </citation>
    <scope>NUCLEOTIDE SEQUENCE [LARGE SCALE GENOMIC DNA]</scope>
    <source>
        <strain evidence="10">m-1</strain>
    </source>
</reference>
<dbReference type="PANTHER" id="PTHR22777:SF32">
    <property type="entry name" value="UPF0053 INNER MEMBRANE PROTEIN YFJD"/>
    <property type="match status" value="1"/>
</dbReference>
<evidence type="ECO:0000256" key="8">
    <source>
        <dbReference type="ARBA" id="ARBA00023136"/>
    </source>
</evidence>
<keyword evidence="4" id="KW-0812">Transmembrane</keyword>
<evidence type="ECO:0000256" key="5">
    <source>
        <dbReference type="ARBA" id="ARBA00022737"/>
    </source>
</evidence>
<comment type="similarity">
    <text evidence="2">Belongs to the UPF0053 family.</text>
</comment>
<keyword evidence="8" id="KW-0472">Membrane</keyword>
<organism evidence="9 10">
    <name type="scientific">Acidiferrobacter thiooxydans</name>
    <dbReference type="NCBI Taxonomy" id="163359"/>
    <lineage>
        <taxon>Bacteria</taxon>
        <taxon>Pseudomonadati</taxon>
        <taxon>Pseudomonadota</taxon>
        <taxon>Gammaproteobacteria</taxon>
        <taxon>Acidiferrobacterales</taxon>
        <taxon>Acidiferrobacteraceae</taxon>
        <taxon>Acidiferrobacter</taxon>
    </lineage>
</organism>
<dbReference type="SMART" id="SM01091">
    <property type="entry name" value="CorC_HlyC"/>
    <property type="match status" value="1"/>
</dbReference>
<dbReference type="OrthoDB" id="9797674at2"/>
<keyword evidence="3" id="KW-1003">Cell membrane</keyword>
<dbReference type="CDD" id="cd04590">
    <property type="entry name" value="CBS_pair_CorC_HlyC_assoc"/>
    <property type="match status" value="1"/>
</dbReference>
<dbReference type="PROSITE" id="PS51846">
    <property type="entry name" value="CNNM"/>
    <property type="match status" value="1"/>
</dbReference>
<name>A0A1C2G3K3_9GAMM</name>
<dbReference type="InterPro" id="IPR005170">
    <property type="entry name" value="Transptr-assoc_dom"/>
</dbReference>
<dbReference type="PANTHER" id="PTHR22777">
    <property type="entry name" value="HEMOLYSIN-RELATED"/>
    <property type="match status" value="1"/>
</dbReference>
<keyword evidence="10" id="KW-1185">Reference proteome</keyword>
<evidence type="ECO:0000256" key="6">
    <source>
        <dbReference type="ARBA" id="ARBA00022989"/>
    </source>
</evidence>
<dbReference type="GO" id="GO:0050660">
    <property type="term" value="F:flavin adenine dinucleotide binding"/>
    <property type="evidence" value="ECO:0007669"/>
    <property type="project" value="InterPro"/>
</dbReference>
<dbReference type="RefSeq" id="WP_065969100.1">
    <property type="nucleotide sequence ID" value="NZ_CP080624.1"/>
</dbReference>
<dbReference type="InterPro" id="IPR046342">
    <property type="entry name" value="CBS_dom_sf"/>
</dbReference>
<dbReference type="SUPFAM" id="SSF54631">
    <property type="entry name" value="CBS-domain pair"/>
    <property type="match status" value="1"/>
</dbReference>
<keyword evidence="7" id="KW-0129">CBS domain</keyword>
<evidence type="ECO:0000256" key="2">
    <source>
        <dbReference type="ARBA" id="ARBA00006337"/>
    </source>
</evidence>
<sequence>MDHVRLGMLAGVLLFLIFLSGFFSAAETSLMTVNRYRLRHLAESGHRGARLARRLLRRPDRVLGVVLLGNNFGNIAASSVATLMAVRLYGAGVLALVTGVLTLVILIISEVAPKTLAALYPEPVAFGSAYVLTPLLRVIYPLVAAVNFTANHLLRAFGVSVKPRTPDQMSAEELRAVVLEAGSLIPTTHRAMLLAILDLEKSTVEDVMVPRREVEGIDLGADWDEIVDLLGRSHYTRLPVFHGSLDNVIGMLHVRRALHLALAGRLTRDTLKSAALEPYYIPQGTPLATQLMNFKTMRRHIGLVVDEYGDLMGLVTLEEILEEIVGEFTTQAPGTPEDIFPQPDGSFLINGSTSIRDINRTLGWQLPLNGPKTLNGLITEYLEDIPSPGTSLLLNGYLVDIVRTRGTAIQVARLKAHAVATKKRDEDE</sequence>
<evidence type="ECO:0000313" key="10">
    <source>
        <dbReference type="Proteomes" id="UP000253250"/>
    </source>
</evidence>
<protein>
    <submittedName>
        <fullName evidence="9">HlyC/CorC family transporter</fullName>
    </submittedName>
</protein>
<comment type="caution">
    <text evidence="9">The sequence shown here is derived from an EMBL/GenBank/DDBJ whole genome shotgun (WGS) entry which is preliminary data.</text>
</comment>
<dbReference type="GO" id="GO:0005886">
    <property type="term" value="C:plasma membrane"/>
    <property type="evidence" value="ECO:0007669"/>
    <property type="project" value="UniProtKB-SubCell"/>
</dbReference>
<keyword evidence="5" id="KW-0677">Repeat</keyword>
<dbReference type="EMBL" id="PSYR01000001">
    <property type="protein sequence ID" value="RCN59133.1"/>
    <property type="molecule type" value="Genomic_DNA"/>
</dbReference>
<dbReference type="Pfam" id="PF00571">
    <property type="entry name" value="CBS"/>
    <property type="match status" value="1"/>
</dbReference>
<dbReference type="AlphaFoldDB" id="A0A1C2G3K3"/>
<proteinExistence type="inferred from homology"/>
<dbReference type="Gene3D" id="3.10.580.10">
    <property type="entry name" value="CBS-domain"/>
    <property type="match status" value="1"/>
</dbReference>
<dbReference type="InterPro" id="IPR000644">
    <property type="entry name" value="CBS_dom"/>
</dbReference>
<evidence type="ECO:0000256" key="1">
    <source>
        <dbReference type="ARBA" id="ARBA00004651"/>
    </source>
</evidence>
<keyword evidence="6" id="KW-1133">Transmembrane helix</keyword>
<evidence type="ECO:0000313" key="9">
    <source>
        <dbReference type="EMBL" id="RCN59133.1"/>
    </source>
</evidence>
<accession>A0A1C2G3K3</accession>